<name>A0A0F9LG55_9ZZZZ</name>
<gene>
    <name evidence="2" type="ORF">LCGC14_1218080</name>
</gene>
<proteinExistence type="predicted"/>
<evidence type="ECO:0000256" key="1">
    <source>
        <dbReference type="SAM" id="MobiDB-lite"/>
    </source>
</evidence>
<accession>A0A0F9LG55</accession>
<dbReference type="AlphaFoldDB" id="A0A0F9LG55"/>
<reference evidence="2" key="1">
    <citation type="journal article" date="2015" name="Nature">
        <title>Complex archaea that bridge the gap between prokaryotes and eukaryotes.</title>
        <authorList>
            <person name="Spang A."/>
            <person name="Saw J.H."/>
            <person name="Jorgensen S.L."/>
            <person name="Zaremba-Niedzwiedzka K."/>
            <person name="Martijn J."/>
            <person name="Lind A.E."/>
            <person name="van Eijk R."/>
            <person name="Schleper C."/>
            <person name="Guy L."/>
            <person name="Ettema T.J."/>
        </authorList>
    </citation>
    <scope>NUCLEOTIDE SEQUENCE</scope>
</reference>
<organism evidence="2">
    <name type="scientific">marine sediment metagenome</name>
    <dbReference type="NCBI Taxonomy" id="412755"/>
    <lineage>
        <taxon>unclassified sequences</taxon>
        <taxon>metagenomes</taxon>
        <taxon>ecological metagenomes</taxon>
    </lineage>
</organism>
<feature type="region of interest" description="Disordered" evidence="1">
    <location>
        <begin position="1"/>
        <end position="23"/>
    </location>
</feature>
<comment type="caution">
    <text evidence="2">The sequence shown here is derived from an EMBL/GenBank/DDBJ whole genome shotgun (WGS) entry which is preliminary data.</text>
</comment>
<sequence length="121" mass="12622">MSEQPNSEAKHTPGPWSIGGDGADVFAGGKAPTYATARHIADCQPEAPGLLGMASEDVANAELIAAAPETAAQRDELLAVCEAMIRAWNKADSAFPESTRSVDPVETDMRAAVARAKETGR</sequence>
<dbReference type="EMBL" id="LAZR01006387">
    <property type="protein sequence ID" value="KKM92478.1"/>
    <property type="molecule type" value="Genomic_DNA"/>
</dbReference>
<protein>
    <submittedName>
        <fullName evidence="2">Uncharacterized protein</fullName>
    </submittedName>
</protein>
<evidence type="ECO:0000313" key="2">
    <source>
        <dbReference type="EMBL" id="KKM92478.1"/>
    </source>
</evidence>